<accession>A0ABV6YKF8</accession>
<dbReference type="Proteomes" id="UP001593833">
    <property type="component" value="Unassembled WGS sequence"/>
</dbReference>
<feature type="transmembrane region" description="Helical" evidence="1">
    <location>
        <begin position="33"/>
        <end position="51"/>
    </location>
</feature>
<gene>
    <name evidence="2" type="ORF">ACFL6M_04355</name>
</gene>
<keyword evidence="1" id="KW-0812">Transmembrane</keyword>
<feature type="transmembrane region" description="Helical" evidence="1">
    <location>
        <begin position="7"/>
        <end position="27"/>
    </location>
</feature>
<organism evidence="2 3">
    <name type="scientific">Eiseniibacteriota bacterium</name>
    <dbReference type="NCBI Taxonomy" id="2212470"/>
    <lineage>
        <taxon>Bacteria</taxon>
        <taxon>Candidatus Eiseniibacteriota</taxon>
    </lineage>
</organism>
<dbReference type="EMBL" id="JBHPKH010000041">
    <property type="protein sequence ID" value="MFC1572812.1"/>
    <property type="molecule type" value="Genomic_DNA"/>
</dbReference>
<evidence type="ECO:0000256" key="1">
    <source>
        <dbReference type="SAM" id="Phobius"/>
    </source>
</evidence>
<reference evidence="2 3" key="1">
    <citation type="submission" date="2024-09" db="EMBL/GenBank/DDBJ databases">
        <authorList>
            <person name="D'Angelo T."/>
        </authorList>
    </citation>
    <scope>NUCLEOTIDE SEQUENCE [LARGE SCALE GENOMIC DNA]</scope>
    <source>
        <strain evidence="2">SAG AM-320-E07</strain>
    </source>
</reference>
<evidence type="ECO:0008006" key="4">
    <source>
        <dbReference type="Google" id="ProtNLM"/>
    </source>
</evidence>
<comment type="caution">
    <text evidence="2">The sequence shown here is derived from an EMBL/GenBank/DDBJ whole genome shotgun (WGS) entry which is preliminary data.</text>
</comment>
<evidence type="ECO:0000313" key="2">
    <source>
        <dbReference type="EMBL" id="MFC1572812.1"/>
    </source>
</evidence>
<name>A0ABV6YKF8_UNCEI</name>
<sequence>MRSREHIVLGAAVLLVLIAIIVHLFLLMRAPQWLTAIATVALAIAAFLAIAKEQVQAWFIHPTLEVLPELYHHPTRIDLNYGVMIGKSPAYYVVFQVKNSGRIPARNVEVAINSVVRTDLGSEPTPHEMLTPFNLKWAYTNDPTMALIPIDSSRPMALGHITAPSTGGKVGESPINGLSLFWLELFVRPNSRDGALEPGSYDICIRVSADNAQPTEYTVHLRFTGKWHDDTERIWPLELEAGIDKKRLV</sequence>
<keyword evidence="1" id="KW-0472">Membrane</keyword>
<evidence type="ECO:0000313" key="3">
    <source>
        <dbReference type="Proteomes" id="UP001593833"/>
    </source>
</evidence>
<keyword evidence="1" id="KW-1133">Transmembrane helix</keyword>
<proteinExistence type="predicted"/>
<keyword evidence="3" id="KW-1185">Reference proteome</keyword>
<protein>
    <recommendedName>
        <fullName evidence="4">DUF1616 domain-containing protein</fullName>
    </recommendedName>
</protein>